<keyword evidence="8 9" id="KW-0472">Membrane</keyword>
<evidence type="ECO:0000256" key="6">
    <source>
        <dbReference type="ARBA" id="ARBA00022967"/>
    </source>
</evidence>
<evidence type="ECO:0000313" key="11">
    <source>
        <dbReference type="Proteomes" id="UP001328733"/>
    </source>
</evidence>
<reference evidence="10 11" key="1">
    <citation type="submission" date="2024-01" db="EMBL/GenBank/DDBJ databases">
        <title>Genomic insights into the taxonomy and metabolism of the cyanobacterium Pannus brasiliensis CCIBt3594.</title>
        <authorList>
            <person name="Machado M."/>
            <person name="Botero N.B."/>
            <person name="Andreote A.P.D."/>
            <person name="Feitosa A.M.T."/>
            <person name="Popin R."/>
            <person name="Sivonen K."/>
            <person name="Fiore M.F."/>
        </authorList>
    </citation>
    <scope>NUCLEOTIDE SEQUENCE [LARGE SCALE GENOMIC DNA]</scope>
    <source>
        <strain evidence="10 11">CCIBt3594</strain>
    </source>
</reference>
<keyword evidence="7 9" id="KW-1133">Transmembrane helix</keyword>
<keyword evidence="11" id="KW-1185">Reference proteome</keyword>
<evidence type="ECO:0000256" key="5">
    <source>
        <dbReference type="ARBA" id="ARBA00022692"/>
    </source>
</evidence>
<keyword evidence="4" id="KW-0288">FMN</keyword>
<keyword evidence="6" id="KW-1278">Translocase</keyword>
<dbReference type="GO" id="GO:0055085">
    <property type="term" value="P:transmembrane transport"/>
    <property type="evidence" value="ECO:0007669"/>
    <property type="project" value="InterPro"/>
</dbReference>
<dbReference type="Proteomes" id="UP001328733">
    <property type="component" value="Unassembled WGS sequence"/>
</dbReference>
<keyword evidence="2" id="KW-0597">Phosphoprotein</keyword>
<organism evidence="10 11">
    <name type="scientific">Pannus brasiliensis CCIBt3594</name>
    <dbReference type="NCBI Taxonomy" id="1427578"/>
    <lineage>
        <taxon>Bacteria</taxon>
        <taxon>Bacillati</taxon>
        <taxon>Cyanobacteriota</taxon>
        <taxon>Cyanophyceae</taxon>
        <taxon>Oscillatoriophycideae</taxon>
        <taxon>Chroococcales</taxon>
        <taxon>Microcystaceae</taxon>
        <taxon>Pannus</taxon>
    </lineage>
</organism>
<protein>
    <submittedName>
        <fullName evidence="10">RnfABCDGE type electron transport complex subunit D</fullName>
    </submittedName>
</protein>
<proteinExistence type="predicted"/>
<dbReference type="EMBL" id="JBAFSM010000025">
    <property type="protein sequence ID" value="MEG3438262.1"/>
    <property type="molecule type" value="Genomic_DNA"/>
</dbReference>
<evidence type="ECO:0000256" key="2">
    <source>
        <dbReference type="ARBA" id="ARBA00022553"/>
    </source>
</evidence>
<comment type="caution">
    <text evidence="10">The sequence shown here is derived from an EMBL/GenBank/DDBJ whole genome shotgun (WGS) entry which is preliminary data.</text>
</comment>
<feature type="transmembrane region" description="Helical" evidence="9">
    <location>
        <begin position="31"/>
        <end position="51"/>
    </location>
</feature>
<sequence>METRDPRDYQILFLASFLALGLLARDWTLQLAFIPVVFLACTGTQILLAYLEKFVKSVDKHGFPLYKKSTPKIGICQFLSETSLKSSLITALGLCLLLRGNHYQTMVFAGVLAIASKFIFRDRGKHFFNPGNFGIISALVWTGDAWVSPGQWGTDWIYLLFFCATAGMILQRVGRWETSGTFLLVYGGLELCRDYRLGWTGDVWLHQVMNGSLLLFAFFMITDPRSIPNSPIARIFWASAVAGLTFFLQHTFFLSTAPFWALFILSPATVILDRVRSARRFSWEGRENLPVKYPST</sequence>
<evidence type="ECO:0000256" key="7">
    <source>
        <dbReference type="ARBA" id="ARBA00022989"/>
    </source>
</evidence>
<evidence type="ECO:0000256" key="4">
    <source>
        <dbReference type="ARBA" id="ARBA00022643"/>
    </source>
</evidence>
<accession>A0AAW9QVT5</accession>
<keyword evidence="5 9" id="KW-0812">Transmembrane</keyword>
<evidence type="ECO:0000313" key="10">
    <source>
        <dbReference type="EMBL" id="MEG3438262.1"/>
    </source>
</evidence>
<dbReference type="RefSeq" id="WP_332865742.1">
    <property type="nucleotide sequence ID" value="NZ_JBAFSM010000025.1"/>
</dbReference>
<name>A0AAW9QVT5_9CHRO</name>
<dbReference type="InterPro" id="IPR004338">
    <property type="entry name" value="NqrB/RnfD"/>
</dbReference>
<dbReference type="AlphaFoldDB" id="A0AAW9QVT5"/>
<keyword evidence="3" id="KW-0285">Flavoprotein</keyword>
<keyword evidence="1" id="KW-0813">Transport</keyword>
<feature type="transmembrane region" description="Helical" evidence="9">
    <location>
        <begin position="156"/>
        <end position="174"/>
    </location>
</feature>
<dbReference type="Pfam" id="PF03116">
    <property type="entry name" value="NQR2_RnfD_RnfE"/>
    <property type="match status" value="1"/>
</dbReference>
<dbReference type="PANTHER" id="PTHR30578:SF0">
    <property type="entry name" value="ION-TRANSLOCATING OXIDOREDUCTASE COMPLEX SUBUNIT D"/>
    <property type="match status" value="1"/>
</dbReference>
<feature type="transmembrane region" description="Helical" evidence="9">
    <location>
        <begin position="259"/>
        <end position="276"/>
    </location>
</feature>
<evidence type="ECO:0000256" key="3">
    <source>
        <dbReference type="ARBA" id="ARBA00022630"/>
    </source>
</evidence>
<evidence type="ECO:0000256" key="9">
    <source>
        <dbReference type="SAM" id="Phobius"/>
    </source>
</evidence>
<dbReference type="PANTHER" id="PTHR30578">
    <property type="entry name" value="ELECTRON TRANSPORT COMPLEX PROTEIN RNFD"/>
    <property type="match status" value="1"/>
</dbReference>
<feature type="transmembrane region" description="Helical" evidence="9">
    <location>
        <begin position="203"/>
        <end position="222"/>
    </location>
</feature>
<evidence type="ECO:0000256" key="8">
    <source>
        <dbReference type="ARBA" id="ARBA00023136"/>
    </source>
</evidence>
<evidence type="ECO:0000256" key="1">
    <source>
        <dbReference type="ARBA" id="ARBA00022448"/>
    </source>
</evidence>
<gene>
    <name evidence="10" type="ORF">V0288_14125</name>
</gene>
<dbReference type="GO" id="GO:0005886">
    <property type="term" value="C:plasma membrane"/>
    <property type="evidence" value="ECO:0007669"/>
    <property type="project" value="TreeGrafter"/>
</dbReference>